<dbReference type="Gene3D" id="1.10.10.10">
    <property type="entry name" value="Winged helix-like DNA-binding domain superfamily/Winged helix DNA-binding domain"/>
    <property type="match status" value="1"/>
</dbReference>
<dbReference type="GO" id="GO:0003677">
    <property type="term" value="F:DNA binding"/>
    <property type="evidence" value="ECO:0007669"/>
    <property type="project" value="UniProtKB-KW"/>
</dbReference>
<dbReference type="GO" id="GO:0045892">
    <property type="term" value="P:negative regulation of DNA-templated transcription"/>
    <property type="evidence" value="ECO:0007669"/>
    <property type="project" value="InterPro"/>
</dbReference>
<dbReference type="InterPro" id="IPR036388">
    <property type="entry name" value="WH-like_DNA-bd_sf"/>
</dbReference>
<evidence type="ECO:0000256" key="4">
    <source>
        <dbReference type="ARBA" id="ARBA00023163"/>
    </source>
</evidence>
<evidence type="ECO:0000313" key="5">
    <source>
        <dbReference type="EMBL" id="OAV62372.1"/>
    </source>
</evidence>
<dbReference type="EMBL" id="LXEY01000012">
    <property type="protein sequence ID" value="OAV62372.1"/>
    <property type="molecule type" value="Genomic_DNA"/>
</dbReference>
<keyword evidence="4" id="KW-0804">Transcription</keyword>
<proteinExistence type="inferred from homology"/>
<protein>
    <recommendedName>
        <fullName evidence="7">Transcriptional regulator</fullName>
    </recommendedName>
</protein>
<dbReference type="PIRSF" id="PIRSF019455">
    <property type="entry name" value="CopR_AtkY"/>
    <property type="match status" value="1"/>
</dbReference>
<gene>
    <name evidence="5" type="ORF">A6F49_06585</name>
</gene>
<dbReference type="Pfam" id="PF03965">
    <property type="entry name" value="Penicillinase_R"/>
    <property type="match status" value="1"/>
</dbReference>
<dbReference type="SUPFAM" id="SSF46785">
    <property type="entry name" value="Winged helix' DNA-binding domain"/>
    <property type="match status" value="1"/>
</dbReference>
<evidence type="ECO:0000256" key="2">
    <source>
        <dbReference type="ARBA" id="ARBA00023015"/>
    </source>
</evidence>
<accession>A0A1B7M1A6</accession>
<dbReference type="InterPro" id="IPR005650">
    <property type="entry name" value="BlaI_family"/>
</dbReference>
<comment type="caution">
    <text evidence="5">The sequence shown here is derived from an EMBL/GenBank/DDBJ whole genome shotgun (WGS) entry which is preliminary data.</text>
</comment>
<dbReference type="InterPro" id="IPR036390">
    <property type="entry name" value="WH_DNA-bd_sf"/>
</dbReference>
<dbReference type="RefSeq" id="WP_052504706.1">
    <property type="nucleotide sequence ID" value="NZ_LXEY01000012.1"/>
</dbReference>
<keyword evidence="3" id="KW-0238">DNA-binding</keyword>
<organism evidence="5 6">
    <name type="scientific">Enteractinococcus helveticum</name>
    <dbReference type="NCBI Taxonomy" id="1837282"/>
    <lineage>
        <taxon>Bacteria</taxon>
        <taxon>Bacillati</taxon>
        <taxon>Actinomycetota</taxon>
        <taxon>Actinomycetes</taxon>
        <taxon>Micrococcales</taxon>
        <taxon>Micrococcaceae</taxon>
    </lineage>
</organism>
<keyword evidence="6" id="KW-1185">Reference proteome</keyword>
<evidence type="ECO:0000313" key="6">
    <source>
        <dbReference type="Proteomes" id="UP000078292"/>
    </source>
</evidence>
<keyword evidence="2" id="KW-0805">Transcription regulation</keyword>
<dbReference type="Proteomes" id="UP000078292">
    <property type="component" value="Unassembled WGS sequence"/>
</dbReference>
<comment type="similarity">
    <text evidence="1">Belongs to the BlaI transcriptional regulatory family.</text>
</comment>
<evidence type="ECO:0008006" key="7">
    <source>
        <dbReference type="Google" id="ProtNLM"/>
    </source>
</evidence>
<dbReference type="AlphaFoldDB" id="A0A1B7M1A6"/>
<dbReference type="STRING" id="1837282.A6F49_06585"/>
<dbReference type="Gene3D" id="6.10.140.850">
    <property type="match status" value="1"/>
</dbReference>
<name>A0A1B7M1A6_9MICC</name>
<sequence>MTMPSPHSAPQLGELEQQVMNLLWETSPRNVREVMDALPSKPAYTTITTVMQNLKTKNMVRAQRQGRFVLYLPQLSREEYVARQMHQALDASNDMAASILHFVQDLPEEGLEMLRNYLDQS</sequence>
<evidence type="ECO:0000256" key="3">
    <source>
        <dbReference type="ARBA" id="ARBA00023125"/>
    </source>
</evidence>
<evidence type="ECO:0000256" key="1">
    <source>
        <dbReference type="ARBA" id="ARBA00011046"/>
    </source>
</evidence>
<reference evidence="5 6" key="1">
    <citation type="submission" date="2016-04" db="EMBL/GenBank/DDBJ databases">
        <title>First whole genome shotgun sequence of the bacterium Enteractinococcus sp. strain UASWS1574.</title>
        <authorList>
            <person name="Crovadore J."/>
            <person name="Chablais R."/>
            <person name="Lefort F."/>
        </authorList>
    </citation>
    <scope>NUCLEOTIDE SEQUENCE [LARGE SCALE GENOMIC DNA]</scope>
    <source>
        <strain evidence="5 6">UASWS1574</strain>
    </source>
</reference>